<sequence>MKIAVIGAVAAGTSAAAKARRTNKDAEIVIFEKGRDISYAGCGLPYYISGVTPSRYNVVMNTAQDFEEKYKVDVRLEHEVTEIDSDEKILYYQNLVNGKEGGYEFDKLIIATGAAPIKPPFEGIDLENIFTLRSVESADQIKDAVKRDDVKRAVIIGAGLIGLEMAESFSELGMDVTVIELEDQVLPPFSKEMAGLVEDHLKEKGVELILGDGVDHFEGEGKVAKVVTGSGREIEADLALLSIGVKANSKLAEAAGIEVGDTGAIKVNEKLETNIKGIYAVGDCAESKDLLTNKDVWVPLGSTANKQGRTAGENAAGGEAKHYGILKTGITKVFDLTVAKTGLDLEEAEAEGINAAAVKVKAHNHASYYPGTDDIHLRGIFDRKNGVIVGAEVIGGDGSDKRIDVLAAAIYNRMTANELFQVDLAYAPPFSGPKDAVAILGMVAEKKL</sequence>
<evidence type="ECO:0000256" key="5">
    <source>
        <dbReference type="ARBA" id="ARBA00023002"/>
    </source>
</evidence>
<evidence type="ECO:0000313" key="17">
    <source>
        <dbReference type="Proteomes" id="UP000199519"/>
    </source>
</evidence>
<dbReference type="RefSeq" id="WP_073160496.1">
    <property type="nucleotide sequence ID" value="NZ_FMYT01000022.1"/>
</dbReference>
<evidence type="ECO:0000313" key="12">
    <source>
        <dbReference type="EMBL" id="SDJ04272.1"/>
    </source>
</evidence>
<dbReference type="SUPFAM" id="SSF55424">
    <property type="entry name" value="FAD/NAD-linked reductases, dimerisation (C-terminal) domain"/>
    <property type="match status" value="1"/>
</dbReference>
<keyword evidence="4" id="KW-0274">FAD</keyword>
<dbReference type="Proteomes" id="UP000324896">
    <property type="component" value="Unassembled WGS sequence"/>
</dbReference>
<keyword evidence="6" id="KW-0676">Redox-active center</keyword>
<dbReference type="InterPro" id="IPR004099">
    <property type="entry name" value="Pyr_nucl-diS_OxRdtase_dimer"/>
</dbReference>
<dbReference type="PRINTS" id="PR00368">
    <property type="entry name" value="FADPNR"/>
</dbReference>
<feature type="domain" description="Pyridine nucleotide-disulphide oxidoreductase dimerisation" evidence="7">
    <location>
        <begin position="331"/>
        <end position="431"/>
    </location>
</feature>
<evidence type="ECO:0000313" key="10">
    <source>
        <dbReference type="EMBL" id="SDD00654.1"/>
    </source>
</evidence>
<keyword evidence="5" id="KW-0560">Oxidoreductase</keyword>
<organism evidence="10 20">
    <name type="scientific">Halanaerobium congolense</name>
    <dbReference type="NCBI Taxonomy" id="54121"/>
    <lineage>
        <taxon>Bacteria</taxon>
        <taxon>Bacillati</taxon>
        <taxon>Bacillota</taxon>
        <taxon>Clostridia</taxon>
        <taxon>Halanaerobiales</taxon>
        <taxon>Halanaerobiaceae</taxon>
        <taxon>Halanaerobium</taxon>
    </lineage>
</organism>
<evidence type="ECO:0000256" key="2">
    <source>
        <dbReference type="ARBA" id="ARBA00009130"/>
    </source>
</evidence>
<reference evidence="14 19" key="3">
    <citation type="submission" date="2019-03" db="EMBL/GenBank/DDBJ databases">
        <title>Subsurface microbial communities from deep shales in Ohio and West Virginia, USA.</title>
        <authorList>
            <person name="Wrighton K."/>
        </authorList>
    </citation>
    <scope>NUCLEOTIDE SEQUENCE [LARGE SCALE GENOMIC DNA]</scope>
    <source>
        <strain evidence="14 19">DSMZ 11287</strain>
        <strain evidence="9 18">MSL28</strain>
    </source>
</reference>
<evidence type="ECO:0000313" key="18">
    <source>
        <dbReference type="Proteomes" id="UP000247389"/>
    </source>
</evidence>
<evidence type="ECO:0000256" key="1">
    <source>
        <dbReference type="ARBA" id="ARBA00001974"/>
    </source>
</evidence>
<dbReference type="Proteomes" id="UP000198945">
    <property type="component" value="Unassembled WGS sequence"/>
</dbReference>
<proteinExistence type="inferred from homology"/>
<keyword evidence="3" id="KW-0285">Flavoprotein</keyword>
<evidence type="ECO:0000313" key="20">
    <source>
        <dbReference type="Proteomes" id="UP000324896"/>
    </source>
</evidence>
<dbReference type="EMBL" id="SOEF01000028">
    <property type="protein sequence ID" value="TDX40615.1"/>
    <property type="molecule type" value="Genomic_DNA"/>
</dbReference>
<dbReference type="Proteomes" id="UP000247389">
    <property type="component" value="Unassembled WGS sequence"/>
</dbReference>
<evidence type="ECO:0000256" key="4">
    <source>
        <dbReference type="ARBA" id="ARBA00022827"/>
    </source>
</evidence>
<dbReference type="InterPro" id="IPR023753">
    <property type="entry name" value="FAD/NAD-binding_dom"/>
</dbReference>
<evidence type="ECO:0000313" key="9">
    <source>
        <dbReference type="EMBL" id="PXV63423.1"/>
    </source>
</evidence>
<reference evidence="15 17" key="1">
    <citation type="submission" date="2016-10" db="EMBL/GenBank/DDBJ databases">
        <authorList>
            <person name="Varghese N."/>
            <person name="Submissions S."/>
        </authorList>
    </citation>
    <scope>NUCLEOTIDE SEQUENCE [LARGE SCALE GENOMIC DNA]</scope>
    <source>
        <strain evidence="10 20">WG10</strain>
        <strain evidence="11 17">WG2</strain>
        <strain evidence="13 15">WG5</strain>
    </source>
</reference>
<dbReference type="PANTHER" id="PTHR43429">
    <property type="entry name" value="PYRIDINE NUCLEOTIDE-DISULFIDE OXIDOREDUCTASE DOMAIN-CONTAINING"/>
    <property type="match status" value="1"/>
</dbReference>
<dbReference type="Proteomes" id="UP000295472">
    <property type="component" value="Unassembled WGS sequence"/>
</dbReference>
<dbReference type="InterPro" id="IPR016156">
    <property type="entry name" value="FAD/NAD-linked_Rdtase_dimer_sf"/>
</dbReference>
<dbReference type="InterPro" id="IPR050260">
    <property type="entry name" value="FAD-bd_OxRdtase"/>
</dbReference>
<dbReference type="EMBL" id="FOHG01000023">
    <property type="protein sequence ID" value="SET07239.1"/>
    <property type="molecule type" value="Genomic_DNA"/>
</dbReference>
<dbReference type="Gene3D" id="3.50.50.60">
    <property type="entry name" value="FAD/NAD(P)-binding domain"/>
    <property type="match status" value="2"/>
</dbReference>
<dbReference type="EMBL" id="FNBJ01000023">
    <property type="protein sequence ID" value="SDF75367.1"/>
    <property type="molecule type" value="Genomic_DNA"/>
</dbReference>
<reference evidence="12 16" key="2">
    <citation type="submission" date="2016-10" db="EMBL/GenBank/DDBJ databases">
        <authorList>
            <person name="de Groot N.N."/>
        </authorList>
    </citation>
    <scope>NUCLEOTIDE SEQUENCE [LARGE SCALE GENOMIC DNA]</scope>
    <source>
        <strain evidence="12 16">WG7</strain>
    </source>
</reference>
<dbReference type="PRINTS" id="PR00411">
    <property type="entry name" value="PNDRDTASEI"/>
</dbReference>
<dbReference type="Proteomes" id="UP000199519">
    <property type="component" value="Unassembled WGS sequence"/>
</dbReference>
<evidence type="ECO:0000313" key="16">
    <source>
        <dbReference type="Proteomes" id="UP000198945"/>
    </source>
</evidence>
<evidence type="ECO:0000313" key="14">
    <source>
        <dbReference type="EMBL" id="TDX40615.1"/>
    </source>
</evidence>
<name>A0A1G6R8N9_9FIRM</name>
<dbReference type="Proteomes" id="UP000198612">
    <property type="component" value="Unassembled WGS sequence"/>
</dbReference>
<dbReference type="InterPro" id="IPR036188">
    <property type="entry name" value="FAD/NAD-bd_sf"/>
</dbReference>
<dbReference type="EMBL" id="FNEH01000024">
    <property type="protein sequence ID" value="SDJ04272.1"/>
    <property type="molecule type" value="Genomic_DNA"/>
</dbReference>
<dbReference type="Pfam" id="PF02852">
    <property type="entry name" value="Pyr_redox_dim"/>
    <property type="match status" value="1"/>
</dbReference>
<comment type="similarity">
    <text evidence="2">Belongs to the class-III pyridine nucleotide-disulfide oxidoreductase family.</text>
</comment>
<comment type="cofactor">
    <cofactor evidence="1">
        <name>FAD</name>
        <dbReference type="ChEBI" id="CHEBI:57692"/>
    </cofactor>
</comment>
<evidence type="ECO:0000313" key="11">
    <source>
        <dbReference type="EMBL" id="SDF75367.1"/>
    </source>
</evidence>
<dbReference type="AlphaFoldDB" id="A0A1G6R8N9"/>
<dbReference type="EMBL" id="FMYT01000022">
    <property type="protein sequence ID" value="SDD00654.1"/>
    <property type="molecule type" value="Genomic_DNA"/>
</dbReference>
<evidence type="ECO:0000259" key="7">
    <source>
        <dbReference type="Pfam" id="PF02852"/>
    </source>
</evidence>
<dbReference type="STRING" id="54121.SAMN04515653_1252"/>
<accession>A0A1G6R8N9</accession>
<dbReference type="EMBL" id="QICM01000024">
    <property type="protein sequence ID" value="PXV63423.1"/>
    <property type="molecule type" value="Genomic_DNA"/>
</dbReference>
<dbReference type="PANTHER" id="PTHR43429:SF1">
    <property type="entry name" value="NAD(P)H SULFUR OXIDOREDUCTASE (COA-DEPENDENT)"/>
    <property type="match status" value="1"/>
</dbReference>
<keyword evidence="17" id="KW-1185">Reference proteome</keyword>
<evidence type="ECO:0000313" key="15">
    <source>
        <dbReference type="Proteomes" id="UP000198612"/>
    </source>
</evidence>
<evidence type="ECO:0000256" key="6">
    <source>
        <dbReference type="ARBA" id="ARBA00023284"/>
    </source>
</evidence>
<dbReference type="GeneID" id="57013440"/>
<dbReference type="SUPFAM" id="SSF51905">
    <property type="entry name" value="FAD/NAD(P)-binding domain"/>
    <property type="match status" value="1"/>
</dbReference>
<evidence type="ECO:0000313" key="19">
    <source>
        <dbReference type="Proteomes" id="UP000295472"/>
    </source>
</evidence>
<gene>
    <name evidence="14" type="ORF">C7954_12831</name>
    <name evidence="9" type="ORF">C8C78_12437</name>
    <name evidence="10" type="ORF">SAMN04488597_1222</name>
    <name evidence="11" type="ORF">SAMN04488598_1232</name>
    <name evidence="13" type="ORF">SAMN04515652_1232</name>
    <name evidence="12" type="ORF">SAMN04515654_12430</name>
</gene>
<feature type="domain" description="FAD/NAD(P)-binding" evidence="8">
    <location>
        <begin position="1"/>
        <end position="295"/>
    </location>
</feature>
<evidence type="ECO:0000313" key="13">
    <source>
        <dbReference type="EMBL" id="SET07239.1"/>
    </source>
</evidence>
<protein>
    <submittedName>
        <fullName evidence="10">NADPH-dependent 2,4-dienoyl-CoA reductase, sulfur reductase</fullName>
    </submittedName>
    <submittedName>
        <fullName evidence="9">NADPH-dependent 2,4-dienoyl-CoA reductase/sulfur reductase-like enzyme</fullName>
    </submittedName>
</protein>
<dbReference type="OrthoDB" id="9802028at2"/>
<dbReference type="Pfam" id="PF07992">
    <property type="entry name" value="Pyr_redox_2"/>
    <property type="match status" value="1"/>
</dbReference>
<dbReference type="GO" id="GO:0016491">
    <property type="term" value="F:oxidoreductase activity"/>
    <property type="evidence" value="ECO:0007669"/>
    <property type="project" value="UniProtKB-KW"/>
</dbReference>
<evidence type="ECO:0000256" key="3">
    <source>
        <dbReference type="ARBA" id="ARBA00022630"/>
    </source>
</evidence>
<evidence type="ECO:0000259" key="8">
    <source>
        <dbReference type="Pfam" id="PF07992"/>
    </source>
</evidence>